<dbReference type="RefSeq" id="WP_345727222.1">
    <property type="nucleotide sequence ID" value="NZ_BAAAYN010000008.1"/>
</dbReference>
<accession>A0ABP6SU67</accession>
<evidence type="ECO:0000313" key="2">
    <source>
        <dbReference type="EMBL" id="GAA3384541.1"/>
    </source>
</evidence>
<reference evidence="3" key="1">
    <citation type="journal article" date="2019" name="Int. J. Syst. Evol. Microbiol.">
        <title>The Global Catalogue of Microorganisms (GCM) 10K type strain sequencing project: providing services to taxonomists for standard genome sequencing and annotation.</title>
        <authorList>
            <consortium name="The Broad Institute Genomics Platform"/>
            <consortium name="The Broad Institute Genome Sequencing Center for Infectious Disease"/>
            <person name="Wu L."/>
            <person name="Ma J."/>
        </authorList>
    </citation>
    <scope>NUCLEOTIDE SEQUENCE [LARGE SCALE GENOMIC DNA]</scope>
    <source>
        <strain evidence="3">JCM 9458</strain>
    </source>
</reference>
<dbReference type="Proteomes" id="UP001501676">
    <property type="component" value="Unassembled WGS sequence"/>
</dbReference>
<keyword evidence="1" id="KW-1133">Transmembrane helix</keyword>
<organism evidence="2 3">
    <name type="scientific">Cryptosporangium minutisporangium</name>
    <dbReference type="NCBI Taxonomy" id="113569"/>
    <lineage>
        <taxon>Bacteria</taxon>
        <taxon>Bacillati</taxon>
        <taxon>Actinomycetota</taxon>
        <taxon>Actinomycetes</taxon>
        <taxon>Cryptosporangiales</taxon>
        <taxon>Cryptosporangiaceae</taxon>
        <taxon>Cryptosporangium</taxon>
    </lineage>
</organism>
<feature type="transmembrane region" description="Helical" evidence="1">
    <location>
        <begin position="20"/>
        <end position="40"/>
    </location>
</feature>
<evidence type="ECO:0000313" key="3">
    <source>
        <dbReference type="Proteomes" id="UP001501676"/>
    </source>
</evidence>
<protein>
    <recommendedName>
        <fullName evidence="4">Prepilin-type N-terminal cleavage/methylation domain-containing protein</fullName>
    </recommendedName>
</protein>
<evidence type="ECO:0008006" key="4">
    <source>
        <dbReference type="Google" id="ProtNLM"/>
    </source>
</evidence>
<proteinExistence type="predicted"/>
<gene>
    <name evidence="2" type="ORF">GCM10020369_14630</name>
</gene>
<keyword evidence="1" id="KW-0472">Membrane</keyword>
<sequence>MIRLPRLADDSGYTLAEAVVSMVITAVFMGVSTTSILSLYSSANRAQAIADAQQQLGIAFGRLDRQVRYASGVSTPGVVNGEPYVEFLTTSTGVPVCTQLRLRPSTGELQQRTWVQGTGALAPTPWTQLANGVSATTPFTVTAADATHNFQRLGITLTATAGGPARSTTRQFSATFTALNTTLTTSSTTACAEGRGVS</sequence>
<dbReference type="EMBL" id="BAAAYN010000008">
    <property type="protein sequence ID" value="GAA3384541.1"/>
    <property type="molecule type" value="Genomic_DNA"/>
</dbReference>
<evidence type="ECO:0000256" key="1">
    <source>
        <dbReference type="SAM" id="Phobius"/>
    </source>
</evidence>
<keyword evidence="1" id="KW-0812">Transmembrane</keyword>
<name>A0ABP6SU67_9ACTN</name>
<comment type="caution">
    <text evidence="2">The sequence shown here is derived from an EMBL/GenBank/DDBJ whole genome shotgun (WGS) entry which is preliminary data.</text>
</comment>
<keyword evidence="3" id="KW-1185">Reference proteome</keyword>